<organism evidence="2 3">
    <name type="scientific">Candidatus Schekmanbacteria bacterium RBG_16_38_10</name>
    <dbReference type="NCBI Taxonomy" id="1817879"/>
    <lineage>
        <taxon>Bacteria</taxon>
        <taxon>Candidatus Schekmaniibacteriota</taxon>
    </lineage>
</organism>
<accession>A0A1F7RPU1</accession>
<protein>
    <recommendedName>
        <fullName evidence="1">DUF6036 domain-containing protein</fullName>
    </recommendedName>
</protein>
<evidence type="ECO:0000259" key="1">
    <source>
        <dbReference type="Pfam" id="PF19502"/>
    </source>
</evidence>
<evidence type="ECO:0000313" key="2">
    <source>
        <dbReference type="EMBL" id="OGL43543.1"/>
    </source>
</evidence>
<evidence type="ECO:0000313" key="3">
    <source>
        <dbReference type="Proteomes" id="UP000178797"/>
    </source>
</evidence>
<dbReference type="Proteomes" id="UP000178797">
    <property type="component" value="Unassembled WGS sequence"/>
</dbReference>
<comment type="caution">
    <text evidence="2">The sequence shown here is derived from an EMBL/GenBank/DDBJ whole genome shotgun (WGS) entry which is preliminary data.</text>
</comment>
<dbReference type="AlphaFoldDB" id="A0A1F7RPU1"/>
<reference evidence="2 3" key="1">
    <citation type="journal article" date="2016" name="Nat. Commun.">
        <title>Thousands of microbial genomes shed light on interconnected biogeochemical processes in an aquifer system.</title>
        <authorList>
            <person name="Anantharaman K."/>
            <person name="Brown C.T."/>
            <person name="Hug L.A."/>
            <person name="Sharon I."/>
            <person name="Castelle C.J."/>
            <person name="Probst A.J."/>
            <person name="Thomas B.C."/>
            <person name="Singh A."/>
            <person name="Wilkins M.J."/>
            <person name="Karaoz U."/>
            <person name="Brodie E.L."/>
            <person name="Williams K.H."/>
            <person name="Hubbard S.S."/>
            <person name="Banfield J.F."/>
        </authorList>
    </citation>
    <scope>NUCLEOTIDE SEQUENCE [LARGE SCALE GENOMIC DNA]</scope>
</reference>
<dbReference type="EMBL" id="MGDE01000221">
    <property type="protein sequence ID" value="OGL43543.1"/>
    <property type="molecule type" value="Genomic_DNA"/>
</dbReference>
<name>A0A1F7RPU1_9BACT</name>
<sequence length="147" mass="17128">MRLLKEHKVDFVIIGATAFPVHGYARATLDIDIFLRPESSNAERAWHALKEFGYDVTDISREDLLSKKILIRQYAVETDLHPFVKGVSFNQIWKNKVKAKFGNTFAYFASLDDLIKMKRAAGRPKDLEDLKFLRKIKKIKYKGRKRI</sequence>
<dbReference type="SUPFAM" id="SSF81301">
    <property type="entry name" value="Nucleotidyltransferase"/>
    <property type="match status" value="1"/>
</dbReference>
<dbReference type="InterPro" id="IPR043519">
    <property type="entry name" value="NT_sf"/>
</dbReference>
<dbReference type="Gene3D" id="3.30.460.40">
    <property type="match status" value="1"/>
</dbReference>
<feature type="domain" description="DUF6036" evidence="1">
    <location>
        <begin position="6"/>
        <end position="131"/>
    </location>
</feature>
<dbReference type="Pfam" id="PF19502">
    <property type="entry name" value="DUF6036"/>
    <property type="match status" value="1"/>
</dbReference>
<proteinExistence type="predicted"/>
<gene>
    <name evidence="2" type="ORF">A2W05_10040</name>
</gene>
<dbReference type="InterPro" id="IPR045792">
    <property type="entry name" value="DUF6036"/>
</dbReference>